<dbReference type="Pfam" id="PF14091">
    <property type="entry name" value="DUF4269"/>
    <property type="match status" value="1"/>
</dbReference>
<reference evidence="1 2" key="1">
    <citation type="submission" date="2016-01" db="EMBL/GenBank/DDBJ databases">
        <title>Complete Genome Sequence of Paenibacillus yonginensis DCY84, a novel Plant Growth-Promoting Bacteria with Elicitation of Induced Systemic Resistance.</title>
        <authorList>
            <person name="Kim Y.J."/>
            <person name="Yang D.C."/>
            <person name="Sukweenadhi J."/>
        </authorList>
    </citation>
    <scope>NUCLEOTIDE SEQUENCE [LARGE SCALE GENOMIC DNA]</scope>
    <source>
        <strain evidence="1 2">DCY84</strain>
    </source>
</reference>
<dbReference type="Proteomes" id="UP000092573">
    <property type="component" value="Chromosome"/>
</dbReference>
<proteinExistence type="predicted"/>
<dbReference type="InterPro" id="IPR025365">
    <property type="entry name" value="DUF4269"/>
</dbReference>
<evidence type="ECO:0000313" key="1">
    <source>
        <dbReference type="EMBL" id="ANS75875.1"/>
    </source>
</evidence>
<name>A0A1B1N3A0_9BACL</name>
<keyword evidence="2" id="KW-1185">Reference proteome</keyword>
<dbReference type="RefSeq" id="WP_068698002.1">
    <property type="nucleotide sequence ID" value="NZ_CP014167.1"/>
</dbReference>
<dbReference type="STRING" id="1462996.AWM70_15825"/>
<dbReference type="EMBL" id="CP014167">
    <property type="protein sequence ID" value="ANS75875.1"/>
    <property type="molecule type" value="Genomic_DNA"/>
</dbReference>
<accession>A0A1B1N3A0</accession>
<dbReference type="AlphaFoldDB" id="A0A1B1N3A0"/>
<evidence type="ECO:0000313" key="2">
    <source>
        <dbReference type="Proteomes" id="UP000092573"/>
    </source>
</evidence>
<gene>
    <name evidence="1" type="ORF">AWM70_15825</name>
</gene>
<sequence length="199" mass="23361">MSKQPDWFELDYLKQGSNAQQEVFKLLQKHSLLSKLKVYDPVLTGTVPIRIHVEESDLDIICEVHDFRAFEQDLLRHFSAYPEFRLTSRTVSGIQRMKANFLCGAWPVEVFGQPIPVRKQKAYRHLRIEARLLRLFGESFRQQVIKLKRQGIKTEPAFSRLLGLELEFGNDNDPYQALLELEDWTDEQLYLLKARRGLN</sequence>
<organism evidence="1 2">
    <name type="scientific">Paenibacillus yonginensis</name>
    <dbReference type="NCBI Taxonomy" id="1462996"/>
    <lineage>
        <taxon>Bacteria</taxon>
        <taxon>Bacillati</taxon>
        <taxon>Bacillota</taxon>
        <taxon>Bacilli</taxon>
        <taxon>Bacillales</taxon>
        <taxon>Paenibacillaceae</taxon>
        <taxon>Paenibacillus</taxon>
    </lineage>
</organism>
<dbReference type="KEGG" id="pyg:AWM70_15825"/>
<protein>
    <submittedName>
        <fullName evidence="1">Uncharacterized protein</fullName>
    </submittedName>
</protein>